<gene>
    <name evidence="2" type="ORF">NEDG_01780</name>
</gene>
<evidence type="ECO:0000313" key="3">
    <source>
        <dbReference type="Proteomes" id="UP000185944"/>
    </source>
</evidence>
<feature type="region of interest" description="Disordered" evidence="1">
    <location>
        <begin position="1"/>
        <end position="30"/>
    </location>
</feature>
<protein>
    <submittedName>
        <fullName evidence="2">Uncharacterized protein</fullName>
    </submittedName>
</protein>
<comment type="caution">
    <text evidence="2">The sequence shown here is derived from an EMBL/GenBank/DDBJ whole genome shotgun (WGS) entry which is preliminary data.</text>
</comment>
<keyword evidence="3" id="KW-1185">Reference proteome</keyword>
<dbReference type="AlphaFoldDB" id="A0A177EJJ0"/>
<dbReference type="VEuPathDB" id="MicrosporidiaDB:NEDG_01780"/>
<organism evidence="2 3">
    <name type="scientific">Nematocida displodere</name>
    <dbReference type="NCBI Taxonomy" id="1805483"/>
    <lineage>
        <taxon>Eukaryota</taxon>
        <taxon>Fungi</taxon>
        <taxon>Fungi incertae sedis</taxon>
        <taxon>Microsporidia</taxon>
        <taxon>Nematocida</taxon>
    </lineage>
</organism>
<evidence type="ECO:0000313" key="2">
    <source>
        <dbReference type="EMBL" id="OAG31302.1"/>
    </source>
</evidence>
<name>A0A177EJJ0_9MICR</name>
<evidence type="ECO:0000256" key="1">
    <source>
        <dbReference type="SAM" id="MobiDB-lite"/>
    </source>
</evidence>
<dbReference type="Proteomes" id="UP000185944">
    <property type="component" value="Unassembled WGS sequence"/>
</dbReference>
<dbReference type="GeneID" id="93648130"/>
<proteinExistence type="predicted"/>
<reference evidence="2 3" key="1">
    <citation type="submission" date="2016-02" db="EMBL/GenBank/DDBJ databases">
        <title>Discovery of a natural microsporidian pathogen with a broad tissue tropism in Caenorhabditis elegans.</title>
        <authorList>
            <person name="Luallen R.J."/>
            <person name="Reinke A.W."/>
            <person name="Tong L."/>
            <person name="Botts M.R."/>
            <person name="Felix M.-A."/>
            <person name="Troemel E.R."/>
        </authorList>
    </citation>
    <scope>NUCLEOTIDE SEQUENCE [LARGE SCALE GENOMIC DNA]</scope>
    <source>
        <strain evidence="2 3">JUm2807</strain>
    </source>
</reference>
<sequence>MVSSGTPFIPHPRTRPNSNRTHASPGHSIDTKFSEMTEHDIDCWLEKIDHHLLHTSHKIACMRRATPSQGYAARPGMVPPTTNPKPEHRYQDSWECLGLHRPMHPNINPNYPNTDHSPRALQRLKPLPAWLEHSPKQSPHQQIYNFARKQGREITFAEFQEHIDLEEAHEKEAALPLGIDQISSPGTKTRRKLQARKKKAFCHVHGPVRHTTEECPSRAAQELAIIDTLRAEDIERMGVQELRLGRFGMQALDIFHDPLMLKDGSGLGAFTPAEDRGATGSIDFLELLFD</sequence>
<dbReference type="EMBL" id="LTDL01000019">
    <property type="protein sequence ID" value="OAG31302.1"/>
    <property type="molecule type" value="Genomic_DNA"/>
</dbReference>
<dbReference type="RefSeq" id="XP_067544998.1">
    <property type="nucleotide sequence ID" value="XM_067689198.1"/>
</dbReference>
<accession>A0A177EJJ0</accession>